<organism evidence="2 3">
    <name type="scientific">Cynara cardunculus var. scolymus</name>
    <name type="common">Globe artichoke</name>
    <name type="synonym">Cynara scolymus</name>
    <dbReference type="NCBI Taxonomy" id="59895"/>
    <lineage>
        <taxon>Eukaryota</taxon>
        <taxon>Viridiplantae</taxon>
        <taxon>Streptophyta</taxon>
        <taxon>Embryophyta</taxon>
        <taxon>Tracheophyta</taxon>
        <taxon>Spermatophyta</taxon>
        <taxon>Magnoliopsida</taxon>
        <taxon>eudicotyledons</taxon>
        <taxon>Gunneridae</taxon>
        <taxon>Pentapetalae</taxon>
        <taxon>asterids</taxon>
        <taxon>campanulids</taxon>
        <taxon>Asterales</taxon>
        <taxon>Asteraceae</taxon>
        <taxon>Carduoideae</taxon>
        <taxon>Cardueae</taxon>
        <taxon>Carduinae</taxon>
        <taxon>Cynara</taxon>
    </lineage>
</organism>
<protein>
    <submittedName>
        <fullName evidence="2">Uncharacterized protein</fullName>
    </submittedName>
</protein>
<feature type="compositionally biased region" description="Gly residues" evidence="1">
    <location>
        <begin position="196"/>
        <end position="218"/>
    </location>
</feature>
<reference evidence="2 3" key="1">
    <citation type="journal article" date="2016" name="Sci. Rep.">
        <title>The genome sequence of the outbreeding globe artichoke constructed de novo incorporating a phase-aware low-pass sequencing strategy of F1 progeny.</title>
        <authorList>
            <person name="Scaglione D."/>
            <person name="Reyes-Chin-Wo S."/>
            <person name="Acquadro A."/>
            <person name="Froenicke L."/>
            <person name="Portis E."/>
            <person name="Beitel C."/>
            <person name="Tirone M."/>
            <person name="Mauro R."/>
            <person name="Lo Monaco A."/>
            <person name="Mauromicale G."/>
            <person name="Faccioli P."/>
            <person name="Cattivelli L."/>
            <person name="Rieseberg L."/>
            <person name="Michelmore R."/>
            <person name="Lanteri S."/>
        </authorList>
    </citation>
    <scope>NUCLEOTIDE SEQUENCE [LARGE SCALE GENOMIC DNA]</scope>
    <source>
        <strain evidence="2">2C</strain>
    </source>
</reference>
<accession>A0A103XF82</accession>
<gene>
    <name evidence="2" type="ORF">Ccrd_008446</name>
</gene>
<dbReference type="AlphaFoldDB" id="A0A103XF82"/>
<name>A0A103XF82_CYNCS</name>
<proteinExistence type="predicted"/>
<comment type="caution">
    <text evidence="2">The sequence shown here is derived from an EMBL/GenBank/DDBJ whole genome shotgun (WGS) entry which is preliminary data.</text>
</comment>
<dbReference type="Proteomes" id="UP000243975">
    <property type="component" value="Unassembled WGS sequence"/>
</dbReference>
<dbReference type="EMBL" id="LEKV01005198">
    <property type="protein sequence ID" value="KVH89564.1"/>
    <property type="molecule type" value="Genomic_DNA"/>
</dbReference>
<keyword evidence="3" id="KW-1185">Reference proteome</keyword>
<dbReference type="Gramene" id="KVH89564">
    <property type="protein sequence ID" value="KVH89564"/>
    <property type="gene ID" value="Ccrd_008446"/>
</dbReference>
<evidence type="ECO:0000313" key="3">
    <source>
        <dbReference type="Proteomes" id="UP000243975"/>
    </source>
</evidence>
<feature type="region of interest" description="Disordered" evidence="1">
    <location>
        <begin position="149"/>
        <end position="231"/>
    </location>
</feature>
<sequence length="231" mass="23576">MDGTFAIAAKTENAASLTSGAILFVEASLVNSATASFRSDHLVAFWKEKVLRVKKYSNSFKLITYHRQQILQKGQSPQPQLQLPVLWQPSIVHDGGAKHDHRVRLQRNRPETQTEMPSKGFSLNSSSCHLFWSLSLFFPIRRQEPVASNLPPAAAGGGGGGAPPIPCCPGGGGAGTEPSDETIGGGAGTDPLDEAIGGGGGGRLPGAAGAGGCGGEPGPTGLASPDAVGGG</sequence>
<evidence type="ECO:0000313" key="2">
    <source>
        <dbReference type="EMBL" id="KVH89564.1"/>
    </source>
</evidence>
<evidence type="ECO:0000256" key="1">
    <source>
        <dbReference type="SAM" id="MobiDB-lite"/>
    </source>
</evidence>